<dbReference type="RefSeq" id="WP_252472915.1">
    <property type="nucleotide sequence ID" value="NZ_JALBWM010000227.1"/>
</dbReference>
<gene>
    <name evidence="1" type="ORF">MO867_21395</name>
</gene>
<evidence type="ECO:0000313" key="2">
    <source>
        <dbReference type="Proteomes" id="UP001139028"/>
    </source>
</evidence>
<sequence>MENGQLKREKTFFIGNFEVVWPLHDATITAVKRTSLSGSVQHVAITDTVGTTGEYQYVHRDHLGSVEKI</sequence>
<dbReference type="AlphaFoldDB" id="A0A9X2ER85"/>
<reference evidence="1" key="1">
    <citation type="journal article" date="2022" name="Arch. Microbiol.">
        <title>Microbulbifer okhotskensis sp. nov., isolated from a deep bottom sediment of the Okhotsk Sea.</title>
        <authorList>
            <person name="Romanenko L."/>
            <person name="Kurilenko V."/>
            <person name="Otstavnykh N."/>
            <person name="Velansky P."/>
            <person name="Isaeva M."/>
            <person name="Mikhailov V."/>
        </authorList>
    </citation>
    <scope>NUCLEOTIDE SEQUENCE</scope>
    <source>
        <strain evidence="1">OS29</strain>
    </source>
</reference>
<dbReference type="EMBL" id="JALBWM010000227">
    <property type="protein sequence ID" value="MCO1336887.1"/>
    <property type="molecule type" value="Genomic_DNA"/>
</dbReference>
<proteinExistence type="predicted"/>
<organism evidence="1 2">
    <name type="scientific">Microbulbifer okhotskensis</name>
    <dbReference type="NCBI Taxonomy" id="2926617"/>
    <lineage>
        <taxon>Bacteria</taxon>
        <taxon>Pseudomonadati</taxon>
        <taxon>Pseudomonadota</taxon>
        <taxon>Gammaproteobacteria</taxon>
        <taxon>Cellvibrionales</taxon>
        <taxon>Microbulbiferaceae</taxon>
        <taxon>Microbulbifer</taxon>
    </lineage>
</organism>
<evidence type="ECO:0000313" key="1">
    <source>
        <dbReference type="EMBL" id="MCO1336887.1"/>
    </source>
</evidence>
<dbReference type="Proteomes" id="UP001139028">
    <property type="component" value="Unassembled WGS sequence"/>
</dbReference>
<feature type="non-terminal residue" evidence="1">
    <location>
        <position position="69"/>
    </location>
</feature>
<keyword evidence="2" id="KW-1185">Reference proteome</keyword>
<comment type="caution">
    <text evidence="1">The sequence shown here is derived from an EMBL/GenBank/DDBJ whole genome shotgun (WGS) entry which is preliminary data.</text>
</comment>
<name>A0A9X2ER85_9GAMM</name>
<accession>A0A9X2ER85</accession>
<protein>
    <submittedName>
        <fullName evidence="1">Uncharacterized protein</fullName>
    </submittedName>
</protein>